<comment type="caution">
    <text evidence="2">The sequence shown here is derived from an EMBL/GenBank/DDBJ whole genome shotgun (WGS) entry which is preliminary data.</text>
</comment>
<organism evidence="2 3">
    <name type="scientific">Apiospora rasikravindrae</name>
    <dbReference type="NCBI Taxonomy" id="990691"/>
    <lineage>
        <taxon>Eukaryota</taxon>
        <taxon>Fungi</taxon>
        <taxon>Dikarya</taxon>
        <taxon>Ascomycota</taxon>
        <taxon>Pezizomycotina</taxon>
        <taxon>Sordariomycetes</taxon>
        <taxon>Xylariomycetidae</taxon>
        <taxon>Amphisphaeriales</taxon>
        <taxon>Apiosporaceae</taxon>
        <taxon>Apiospora</taxon>
    </lineage>
</organism>
<feature type="compositionally biased region" description="Polar residues" evidence="1">
    <location>
        <begin position="98"/>
        <end position="125"/>
    </location>
</feature>
<feature type="region of interest" description="Disordered" evidence="1">
    <location>
        <begin position="1"/>
        <end position="71"/>
    </location>
</feature>
<name>A0ABR1RS77_9PEZI</name>
<gene>
    <name evidence="2" type="ORF">PG993_014068</name>
</gene>
<dbReference type="Proteomes" id="UP001444661">
    <property type="component" value="Unassembled WGS sequence"/>
</dbReference>
<protein>
    <submittedName>
        <fullName evidence="2">Uncharacterized protein</fullName>
    </submittedName>
</protein>
<feature type="compositionally biased region" description="Pro residues" evidence="1">
    <location>
        <begin position="46"/>
        <end position="62"/>
    </location>
</feature>
<evidence type="ECO:0000313" key="3">
    <source>
        <dbReference type="Proteomes" id="UP001444661"/>
    </source>
</evidence>
<proteinExistence type="predicted"/>
<keyword evidence="3" id="KW-1185">Reference proteome</keyword>
<evidence type="ECO:0000313" key="2">
    <source>
        <dbReference type="EMBL" id="KAK8017742.1"/>
    </source>
</evidence>
<feature type="compositionally biased region" description="Polar residues" evidence="1">
    <location>
        <begin position="1"/>
        <end position="12"/>
    </location>
</feature>
<accession>A0ABR1RS77</accession>
<dbReference type="EMBL" id="JAQQWK010000013">
    <property type="protein sequence ID" value="KAK8017742.1"/>
    <property type="molecule type" value="Genomic_DNA"/>
</dbReference>
<feature type="region of interest" description="Disordered" evidence="1">
    <location>
        <begin position="83"/>
        <end position="191"/>
    </location>
</feature>
<evidence type="ECO:0000256" key="1">
    <source>
        <dbReference type="SAM" id="MobiDB-lite"/>
    </source>
</evidence>
<reference evidence="2 3" key="1">
    <citation type="submission" date="2023-01" db="EMBL/GenBank/DDBJ databases">
        <title>Analysis of 21 Apiospora genomes using comparative genomics revels a genus with tremendous synthesis potential of carbohydrate active enzymes and secondary metabolites.</title>
        <authorList>
            <person name="Sorensen T."/>
        </authorList>
    </citation>
    <scope>NUCLEOTIDE SEQUENCE [LARGE SCALE GENOMIC DNA]</scope>
    <source>
        <strain evidence="2 3">CBS 33761</strain>
    </source>
</reference>
<sequence length="211" mass="23785">MRNHPNSTSGANASAPHDRNQRSPRRHSTVPERRPPPVQRQYVAYRPPPRVVEPQPQRPAQPPNWVNDYSRYSVGGEQESYYATFEHHESNAADDGQSCYTRTHESQSTYSRRTPTPQYDRQSTAPDLVQFQEPSRPAPKKPSFWARLFCDSGSSRATGDGQETRAARPVGPSASTRRRARHAGDEDEPYRVVTGYDADTGTTYYGSRYGG</sequence>